<reference evidence="1" key="1">
    <citation type="submission" date="2023-06" db="EMBL/GenBank/DDBJ databases">
        <title>Genome-scale phylogeny and comparative genomics of the fungal order Sordariales.</title>
        <authorList>
            <consortium name="Lawrence Berkeley National Laboratory"/>
            <person name="Hensen N."/>
            <person name="Bonometti L."/>
            <person name="Westerberg I."/>
            <person name="Brannstrom I.O."/>
            <person name="Guillou S."/>
            <person name="Cros-Aarteil S."/>
            <person name="Calhoun S."/>
            <person name="Haridas S."/>
            <person name="Kuo A."/>
            <person name="Mondo S."/>
            <person name="Pangilinan J."/>
            <person name="Riley R."/>
            <person name="Labutti K."/>
            <person name="Andreopoulos B."/>
            <person name="Lipzen A."/>
            <person name="Chen C."/>
            <person name="Yanf M."/>
            <person name="Daum C."/>
            <person name="Ng V."/>
            <person name="Clum A."/>
            <person name="Steindorff A."/>
            <person name="Ohm R."/>
            <person name="Martin F."/>
            <person name="Silar P."/>
            <person name="Natvig D."/>
            <person name="Lalanne C."/>
            <person name="Gautier V."/>
            <person name="Ament-Velasquez S.L."/>
            <person name="Kruys A."/>
            <person name="Hutchinson M.I."/>
            <person name="Powell A.J."/>
            <person name="Barry K."/>
            <person name="Miller A.N."/>
            <person name="Grigoriev I.V."/>
            <person name="Debuchy R."/>
            <person name="Gladieux P."/>
            <person name="Thoren M.H."/>
            <person name="Johannesson H."/>
        </authorList>
    </citation>
    <scope>NUCLEOTIDE SEQUENCE</scope>
    <source>
        <strain evidence="1">SMH2532-1</strain>
    </source>
</reference>
<sequence length="71" mass="7880">MCSIHINRKPLLLPILTIASGDSCPRAQLSFEVGGRRCASGRVLQGYDEVMCSIRGDRIGFFLFQFCFPPS</sequence>
<gene>
    <name evidence="1" type="ORF">B0T16DRAFT_403884</name>
</gene>
<dbReference type="EMBL" id="JAULSV010000002">
    <property type="protein sequence ID" value="KAK0651419.1"/>
    <property type="molecule type" value="Genomic_DNA"/>
</dbReference>
<evidence type="ECO:0000313" key="1">
    <source>
        <dbReference type="EMBL" id="KAK0651419.1"/>
    </source>
</evidence>
<comment type="caution">
    <text evidence="1">The sequence shown here is derived from an EMBL/GenBank/DDBJ whole genome shotgun (WGS) entry which is preliminary data.</text>
</comment>
<organism evidence="1 2">
    <name type="scientific">Cercophora newfieldiana</name>
    <dbReference type="NCBI Taxonomy" id="92897"/>
    <lineage>
        <taxon>Eukaryota</taxon>
        <taxon>Fungi</taxon>
        <taxon>Dikarya</taxon>
        <taxon>Ascomycota</taxon>
        <taxon>Pezizomycotina</taxon>
        <taxon>Sordariomycetes</taxon>
        <taxon>Sordariomycetidae</taxon>
        <taxon>Sordariales</taxon>
        <taxon>Lasiosphaeriaceae</taxon>
        <taxon>Cercophora</taxon>
    </lineage>
</organism>
<evidence type="ECO:0000313" key="2">
    <source>
        <dbReference type="Proteomes" id="UP001174936"/>
    </source>
</evidence>
<keyword evidence="2" id="KW-1185">Reference proteome</keyword>
<accession>A0AA39YEZ6</accession>
<protein>
    <submittedName>
        <fullName evidence="1">Uncharacterized protein</fullName>
    </submittedName>
</protein>
<dbReference type="AlphaFoldDB" id="A0AA39YEZ6"/>
<proteinExistence type="predicted"/>
<dbReference type="Proteomes" id="UP001174936">
    <property type="component" value="Unassembled WGS sequence"/>
</dbReference>
<name>A0AA39YEZ6_9PEZI</name>